<sequence length="264" mass="31050">MAKLDFNRMEKSFHVMMVEPKGSIYSISVAQLLNVRDMQTFLAVYALQIGALDRAAAAAYFVRRLAGVLLAQQYFISIHNTIVDFSLSNLKVYLTDHALVVFQPQVWREETGPVEEDKRDLWLLRTQNFMFGEVARPLIQSLSALSQMCEEELWGQLPTMFLCRLKTLSRETNKLEYRRRLEHDFYFLRQKLPPSVFHLPCNPFDHQVKMVPHIEFPDLQVQLRSACCMYYRTESGVYCYKCPLLNDEDREIRRMLHRAQRNSV</sequence>
<organism evidence="1 2">
    <name type="scientific">Cohnella phaseoli</name>
    <dbReference type="NCBI Taxonomy" id="456490"/>
    <lineage>
        <taxon>Bacteria</taxon>
        <taxon>Bacillati</taxon>
        <taxon>Bacillota</taxon>
        <taxon>Bacilli</taxon>
        <taxon>Bacillales</taxon>
        <taxon>Paenibacillaceae</taxon>
        <taxon>Cohnella</taxon>
    </lineage>
</organism>
<dbReference type="GO" id="GO:0051537">
    <property type="term" value="F:2 iron, 2 sulfur cluster binding"/>
    <property type="evidence" value="ECO:0007669"/>
    <property type="project" value="InterPro"/>
</dbReference>
<comment type="caution">
    <text evidence="1">The sequence shown here is derived from an EMBL/GenBank/DDBJ whole genome shotgun (WGS) entry which is preliminary data.</text>
</comment>
<protein>
    <submittedName>
        <fullName evidence="1">FhuF-like iron-sulfur protein</fullName>
    </submittedName>
</protein>
<dbReference type="Proteomes" id="UP000256977">
    <property type="component" value="Unassembled WGS sequence"/>
</dbReference>
<dbReference type="EMBL" id="QRDZ01000021">
    <property type="protein sequence ID" value="RED65133.1"/>
    <property type="molecule type" value="Genomic_DNA"/>
</dbReference>
<evidence type="ECO:0000313" key="2">
    <source>
        <dbReference type="Proteomes" id="UP000256977"/>
    </source>
</evidence>
<proteinExistence type="predicted"/>
<dbReference type="AlphaFoldDB" id="A0A3D9ITL5"/>
<evidence type="ECO:0000313" key="1">
    <source>
        <dbReference type="EMBL" id="RED65133.1"/>
    </source>
</evidence>
<name>A0A3D9ITL5_9BACL</name>
<accession>A0A3D9ITL5</accession>
<keyword evidence="2" id="KW-1185">Reference proteome</keyword>
<gene>
    <name evidence="1" type="ORF">DFP98_12124</name>
</gene>
<dbReference type="RefSeq" id="WP_181917898.1">
    <property type="nucleotide sequence ID" value="NZ_QRDZ01000021.1"/>
</dbReference>
<reference evidence="1 2" key="1">
    <citation type="submission" date="2018-07" db="EMBL/GenBank/DDBJ databases">
        <title>Genomic Encyclopedia of Type Strains, Phase III (KMG-III): the genomes of soil and plant-associated and newly described type strains.</title>
        <authorList>
            <person name="Whitman W."/>
        </authorList>
    </citation>
    <scope>NUCLEOTIDE SEQUENCE [LARGE SCALE GENOMIC DNA]</scope>
    <source>
        <strain evidence="1 2">CECT 7287</strain>
    </source>
</reference>